<dbReference type="Gene3D" id="3.20.20.10">
    <property type="entry name" value="Alanine racemase"/>
    <property type="match status" value="1"/>
</dbReference>
<comment type="function">
    <text evidence="2">Pyridoxal 5'-phosphate (PLP)-binding protein, which is involved in PLP homeostasis.</text>
</comment>
<dbReference type="PANTHER" id="PTHR10146:SF14">
    <property type="entry name" value="PYRIDOXAL PHOSPHATE HOMEOSTASIS PROTEIN"/>
    <property type="match status" value="1"/>
</dbReference>
<dbReference type="RefSeq" id="WP_037561312.1">
    <property type="nucleotide sequence ID" value="NZ_CP015108.1"/>
</dbReference>
<dbReference type="EMBL" id="CP015108">
    <property type="protein sequence ID" value="ARF15253.1"/>
    <property type="molecule type" value="Genomic_DNA"/>
</dbReference>
<evidence type="ECO:0000256" key="1">
    <source>
        <dbReference type="ARBA" id="ARBA00022898"/>
    </source>
</evidence>
<feature type="modified residue" description="N6-(pyridoxal phosphate)lysine" evidence="2">
    <location>
        <position position="42"/>
    </location>
</feature>
<evidence type="ECO:0000313" key="6">
    <source>
        <dbReference type="Proteomes" id="UP000192486"/>
    </source>
</evidence>
<reference evidence="5 6" key="1">
    <citation type="submission" date="2016-04" db="EMBL/GenBank/DDBJ databases">
        <title>Comparative Genomics and Epigenetics of Sporosarcina ureae.</title>
        <authorList>
            <person name="Oliver A.S."/>
            <person name="Cooper K.K."/>
        </authorList>
    </citation>
    <scope>NUCLEOTIDE SEQUENCE [LARGE SCALE GENOMIC DNA]</scope>
    <source>
        <strain evidence="5 6">S204</strain>
    </source>
</reference>
<evidence type="ECO:0000256" key="3">
    <source>
        <dbReference type="RuleBase" id="RU004514"/>
    </source>
</evidence>
<organism evidence="5 6">
    <name type="scientific">Sporosarcina ureae</name>
    <dbReference type="NCBI Taxonomy" id="1571"/>
    <lineage>
        <taxon>Bacteria</taxon>
        <taxon>Bacillati</taxon>
        <taxon>Bacillota</taxon>
        <taxon>Bacilli</taxon>
        <taxon>Bacillales</taxon>
        <taxon>Caryophanaceae</taxon>
        <taxon>Sporosarcina</taxon>
    </lineage>
</organism>
<name>A0ABM6JYZ4_SPOUR</name>
<dbReference type="HAMAP" id="MF_02087">
    <property type="entry name" value="PLP_homeostasis"/>
    <property type="match status" value="1"/>
</dbReference>
<comment type="similarity">
    <text evidence="2 3">Belongs to the pyridoxal phosphate-binding protein YggS/PROSC family.</text>
</comment>
<dbReference type="PROSITE" id="PS01211">
    <property type="entry name" value="UPF0001"/>
    <property type="match status" value="1"/>
</dbReference>
<dbReference type="SUPFAM" id="SSF51419">
    <property type="entry name" value="PLP-binding barrel"/>
    <property type="match status" value="1"/>
</dbReference>
<dbReference type="CDD" id="cd00635">
    <property type="entry name" value="PLPDE_III_YBL036c_like"/>
    <property type="match status" value="1"/>
</dbReference>
<gene>
    <name evidence="5" type="ORF">SporoS204_14490</name>
</gene>
<dbReference type="InterPro" id="IPR001608">
    <property type="entry name" value="Ala_racemase_N"/>
</dbReference>
<dbReference type="PANTHER" id="PTHR10146">
    <property type="entry name" value="PROLINE SYNTHETASE CO-TRANSCRIBED BACTERIAL HOMOLOG PROTEIN"/>
    <property type="match status" value="1"/>
</dbReference>
<dbReference type="InterPro" id="IPR029066">
    <property type="entry name" value="PLP-binding_barrel"/>
</dbReference>
<accession>A0ABM6JYZ4</accession>
<dbReference type="InterPro" id="IPR011078">
    <property type="entry name" value="PyrdxlP_homeostasis"/>
</dbReference>
<dbReference type="Proteomes" id="UP000192486">
    <property type="component" value="Chromosome"/>
</dbReference>
<protein>
    <recommendedName>
        <fullName evidence="2">Pyridoxal phosphate homeostasis protein</fullName>
        <shortName evidence="2">PLP homeostasis protein</shortName>
    </recommendedName>
</protein>
<dbReference type="NCBIfam" id="TIGR00044">
    <property type="entry name" value="YggS family pyridoxal phosphate-dependent enzyme"/>
    <property type="match status" value="1"/>
</dbReference>
<keyword evidence="6" id="KW-1185">Reference proteome</keyword>
<dbReference type="Pfam" id="PF01168">
    <property type="entry name" value="Ala_racemase_N"/>
    <property type="match status" value="1"/>
</dbReference>
<proteinExistence type="inferred from homology"/>
<evidence type="ECO:0000313" key="5">
    <source>
        <dbReference type="EMBL" id="ARF15253.1"/>
    </source>
</evidence>
<sequence length="236" mass="26179">MKSSDNMEQVEQRLVTIQKQIHDACEKVNRSSDDITLIAVTKQVSSARAQSLLDVGIKDLGENRLEGLLEKQETIEDPVNWHFIGNLQTRKVKELVDTINCLHSLDRMSLAKEVHKRASKPLDCFVQVNVSGEESKSGITPDEVDVFFDQLAAYENIHVIGLMTMAPNTDDESIVRNTFSSLRKLRDKIAAKGLSYAPCTKLSMGMSNDFTIAIEEGATHIRIGTALAGSESEETE</sequence>
<evidence type="ECO:0000256" key="2">
    <source>
        <dbReference type="HAMAP-Rule" id="MF_02087"/>
    </source>
</evidence>
<evidence type="ECO:0000259" key="4">
    <source>
        <dbReference type="Pfam" id="PF01168"/>
    </source>
</evidence>
<feature type="domain" description="Alanine racemase N-terminal" evidence="4">
    <location>
        <begin position="27"/>
        <end position="230"/>
    </location>
</feature>
<keyword evidence="1 2" id="KW-0663">Pyridoxal phosphate</keyword>
<dbReference type="PIRSF" id="PIRSF004848">
    <property type="entry name" value="YBL036c_PLPDEIII"/>
    <property type="match status" value="1"/>
</dbReference>